<protein>
    <submittedName>
        <fullName evidence="2">Transmembrane protein</fullName>
    </submittedName>
</protein>
<name>A0A4Z2DBI2_SCHJA</name>
<gene>
    <name evidence="2" type="ORF">EWB00_002575</name>
</gene>
<evidence type="ECO:0000313" key="3">
    <source>
        <dbReference type="Proteomes" id="UP000311919"/>
    </source>
</evidence>
<keyword evidence="3" id="KW-1185">Reference proteome</keyword>
<sequence>MSLPNFPGNYYPTVTSTQELRRISALTHQGFFTFTKDICKLTLYDCEKFLALNIPSIVLIGLRLDDYINWTWILVLMPFWITMGFIIVLLLLLICMLCGLSRFTQKDLHDIIFIIVCSSIAFTFLTFVILLVCRLDNIKLFTYNEIFLPLIICIIFMLIVTIFIEWLMSRVSENTNGPTERNCTMEYISGSRSLKTTSHDRSSDFHDDSTGRISSGSFENNLGTVVSFNTDANNSNLINKEMHFLYSNKLNQPIINENSISLPD</sequence>
<comment type="caution">
    <text evidence="2">The sequence shown here is derived from an EMBL/GenBank/DDBJ whole genome shotgun (WGS) entry which is preliminary data.</text>
</comment>
<proteinExistence type="predicted"/>
<reference evidence="2 3" key="1">
    <citation type="submission" date="2019-03" db="EMBL/GenBank/DDBJ databases">
        <title>An improved genome assembly of the fluke Schistosoma japonicum.</title>
        <authorList>
            <person name="Hu W."/>
            <person name="Luo F."/>
            <person name="Yin M."/>
            <person name="Mo X."/>
            <person name="Sun C."/>
            <person name="Wu Q."/>
            <person name="Zhu B."/>
            <person name="Xiang M."/>
            <person name="Wang J."/>
            <person name="Wang Y."/>
            <person name="Zhang T."/>
            <person name="Xu B."/>
            <person name="Zheng H."/>
            <person name="Feng Z."/>
        </authorList>
    </citation>
    <scope>NUCLEOTIDE SEQUENCE [LARGE SCALE GENOMIC DNA]</scope>
    <source>
        <strain evidence="2">HuSjv2</strain>
        <tissue evidence="2">Worms</tissue>
    </source>
</reference>
<accession>A0A4Z2DBI2</accession>
<keyword evidence="1" id="KW-0472">Membrane</keyword>
<feature type="transmembrane region" description="Helical" evidence="1">
    <location>
        <begin position="111"/>
        <end position="131"/>
    </location>
</feature>
<dbReference type="PANTHER" id="PTHR13568">
    <property type="entry name" value="FAM11A, B PROTEIN"/>
    <property type="match status" value="1"/>
</dbReference>
<dbReference type="Pfam" id="PF10269">
    <property type="entry name" value="Tmemb_185A"/>
    <property type="match status" value="1"/>
</dbReference>
<evidence type="ECO:0000256" key="1">
    <source>
        <dbReference type="SAM" id="Phobius"/>
    </source>
</evidence>
<feature type="transmembrane region" description="Helical" evidence="1">
    <location>
        <begin position="146"/>
        <end position="168"/>
    </location>
</feature>
<dbReference type="STRING" id="6182.A0A4Z2DBI2"/>
<dbReference type="AlphaFoldDB" id="A0A4Z2DBI2"/>
<dbReference type="PANTHER" id="PTHR13568:SF9">
    <property type="entry name" value="TRANSMEMBRANE PROTEIN 203"/>
    <property type="match status" value="1"/>
</dbReference>
<dbReference type="EMBL" id="SKCS01000182">
    <property type="protein sequence ID" value="TNN13862.1"/>
    <property type="molecule type" value="Genomic_DNA"/>
</dbReference>
<evidence type="ECO:0000313" key="2">
    <source>
        <dbReference type="EMBL" id="TNN13862.1"/>
    </source>
</evidence>
<organism evidence="2 3">
    <name type="scientific">Schistosoma japonicum</name>
    <name type="common">Blood fluke</name>
    <dbReference type="NCBI Taxonomy" id="6182"/>
    <lineage>
        <taxon>Eukaryota</taxon>
        <taxon>Metazoa</taxon>
        <taxon>Spiralia</taxon>
        <taxon>Lophotrochozoa</taxon>
        <taxon>Platyhelminthes</taxon>
        <taxon>Trematoda</taxon>
        <taxon>Digenea</taxon>
        <taxon>Strigeidida</taxon>
        <taxon>Schistosomatoidea</taxon>
        <taxon>Schistosomatidae</taxon>
        <taxon>Schistosoma</taxon>
    </lineage>
</organism>
<feature type="transmembrane region" description="Helical" evidence="1">
    <location>
        <begin position="72"/>
        <end position="99"/>
    </location>
</feature>
<keyword evidence="1" id="KW-1133">Transmembrane helix</keyword>
<dbReference type="InterPro" id="IPR019396">
    <property type="entry name" value="TM_Fragile-X-F-assoc"/>
</dbReference>
<dbReference type="Proteomes" id="UP000311919">
    <property type="component" value="Unassembled WGS sequence"/>
</dbReference>
<keyword evidence="1 2" id="KW-0812">Transmembrane</keyword>
<dbReference type="OrthoDB" id="72976at2759"/>